<keyword evidence="4 6" id="KW-1133">Transmembrane helix</keyword>
<comment type="caution">
    <text evidence="8">The sequence shown here is derived from an EMBL/GenBank/DDBJ whole genome shotgun (WGS) entry which is preliminary data.</text>
</comment>
<reference evidence="8" key="1">
    <citation type="submission" date="2019-12" db="EMBL/GenBank/DDBJ databases">
        <title>Novel species isolated from a subtropical stream in China.</title>
        <authorList>
            <person name="Lu H."/>
        </authorList>
    </citation>
    <scope>NUCLEOTIDE SEQUENCE [LARGE SCALE GENOMIC DNA]</scope>
    <source>
        <strain evidence="8">FT81W</strain>
    </source>
</reference>
<feature type="non-terminal residue" evidence="8">
    <location>
        <position position="174"/>
    </location>
</feature>
<evidence type="ECO:0000259" key="7">
    <source>
        <dbReference type="PROSITE" id="PS50850"/>
    </source>
</evidence>
<dbReference type="RefSeq" id="WP_161086374.1">
    <property type="nucleotide sequence ID" value="NZ_WWCX01000075.1"/>
</dbReference>
<dbReference type="InterPro" id="IPR020846">
    <property type="entry name" value="MFS_dom"/>
</dbReference>
<keyword evidence="2" id="KW-0813">Transport</keyword>
<evidence type="ECO:0000256" key="1">
    <source>
        <dbReference type="ARBA" id="ARBA00004141"/>
    </source>
</evidence>
<evidence type="ECO:0000313" key="9">
    <source>
        <dbReference type="Proteomes" id="UP000447355"/>
    </source>
</evidence>
<dbReference type="PROSITE" id="PS50850">
    <property type="entry name" value="MFS"/>
    <property type="match status" value="1"/>
</dbReference>
<dbReference type="InterPro" id="IPR011701">
    <property type="entry name" value="MFS"/>
</dbReference>
<dbReference type="InterPro" id="IPR036259">
    <property type="entry name" value="MFS_trans_sf"/>
</dbReference>
<gene>
    <name evidence="8" type="ORF">GTP90_26850</name>
</gene>
<name>A0A845GUL5_9BURK</name>
<protein>
    <submittedName>
        <fullName evidence="8">MFS transporter</fullName>
    </submittedName>
</protein>
<dbReference type="PANTHER" id="PTHR43791:SF36">
    <property type="entry name" value="TRANSPORTER, PUTATIVE (AFU_ORTHOLOGUE AFUA_6G08340)-RELATED"/>
    <property type="match status" value="1"/>
</dbReference>
<organism evidence="8 9">
    <name type="scientific">Duganella vulcania</name>
    <dbReference type="NCBI Taxonomy" id="2692166"/>
    <lineage>
        <taxon>Bacteria</taxon>
        <taxon>Pseudomonadati</taxon>
        <taxon>Pseudomonadota</taxon>
        <taxon>Betaproteobacteria</taxon>
        <taxon>Burkholderiales</taxon>
        <taxon>Oxalobacteraceae</taxon>
        <taxon>Telluria group</taxon>
        <taxon>Duganella</taxon>
    </lineage>
</organism>
<dbReference type="EMBL" id="WWCX01000075">
    <property type="protein sequence ID" value="MYM97475.1"/>
    <property type="molecule type" value="Genomic_DNA"/>
</dbReference>
<dbReference type="SUPFAM" id="SSF103473">
    <property type="entry name" value="MFS general substrate transporter"/>
    <property type="match status" value="1"/>
</dbReference>
<evidence type="ECO:0000256" key="6">
    <source>
        <dbReference type="SAM" id="Phobius"/>
    </source>
</evidence>
<sequence>MQTPSATVLHLRGAAGMDAIYRKVGWRLLPLLMLCYAVACLDRLNLGYAQRQMQASLAFGDAVYAWGAALFFAGCCLCQLPANLLLEKIGARKTLLRMMLGWGLASAAAAFVRTPFQLYLLRFVQGVFEAGFYPGVILYLTWWYPAARRARVYAVFGSAALLAAAGAGPLSEAT</sequence>
<feature type="transmembrane region" description="Helical" evidence="6">
    <location>
        <begin position="119"/>
        <end position="140"/>
    </location>
</feature>
<feature type="domain" description="Major facilitator superfamily (MFS) profile" evidence="7">
    <location>
        <begin position="28"/>
        <end position="174"/>
    </location>
</feature>
<keyword evidence="3 6" id="KW-0812">Transmembrane</keyword>
<dbReference type="GO" id="GO:0022857">
    <property type="term" value="F:transmembrane transporter activity"/>
    <property type="evidence" value="ECO:0007669"/>
    <property type="project" value="InterPro"/>
</dbReference>
<evidence type="ECO:0000313" key="8">
    <source>
        <dbReference type="EMBL" id="MYM97475.1"/>
    </source>
</evidence>
<feature type="transmembrane region" description="Helical" evidence="6">
    <location>
        <begin position="95"/>
        <end position="113"/>
    </location>
</feature>
<comment type="subcellular location">
    <subcellularLocation>
        <location evidence="1">Membrane</location>
        <topology evidence="1">Multi-pass membrane protein</topology>
    </subcellularLocation>
</comment>
<accession>A0A845GUL5</accession>
<dbReference type="Pfam" id="PF07690">
    <property type="entry name" value="MFS_1"/>
    <property type="match status" value="1"/>
</dbReference>
<proteinExistence type="predicted"/>
<feature type="transmembrane region" description="Helical" evidence="6">
    <location>
        <begin position="24"/>
        <end position="44"/>
    </location>
</feature>
<evidence type="ECO:0000256" key="4">
    <source>
        <dbReference type="ARBA" id="ARBA00022989"/>
    </source>
</evidence>
<feature type="transmembrane region" description="Helical" evidence="6">
    <location>
        <begin position="152"/>
        <end position="171"/>
    </location>
</feature>
<evidence type="ECO:0000256" key="2">
    <source>
        <dbReference type="ARBA" id="ARBA00022448"/>
    </source>
</evidence>
<dbReference type="AlphaFoldDB" id="A0A845GUL5"/>
<feature type="transmembrane region" description="Helical" evidence="6">
    <location>
        <begin position="64"/>
        <end position="86"/>
    </location>
</feature>
<evidence type="ECO:0000256" key="3">
    <source>
        <dbReference type="ARBA" id="ARBA00022692"/>
    </source>
</evidence>
<evidence type="ECO:0000256" key="5">
    <source>
        <dbReference type="ARBA" id="ARBA00023136"/>
    </source>
</evidence>
<dbReference type="Proteomes" id="UP000447355">
    <property type="component" value="Unassembled WGS sequence"/>
</dbReference>
<dbReference type="GO" id="GO:0016020">
    <property type="term" value="C:membrane"/>
    <property type="evidence" value="ECO:0007669"/>
    <property type="project" value="UniProtKB-SubCell"/>
</dbReference>
<keyword evidence="5 6" id="KW-0472">Membrane</keyword>
<dbReference type="Gene3D" id="1.20.1250.20">
    <property type="entry name" value="MFS general substrate transporter like domains"/>
    <property type="match status" value="1"/>
</dbReference>
<dbReference type="PANTHER" id="PTHR43791">
    <property type="entry name" value="PERMEASE-RELATED"/>
    <property type="match status" value="1"/>
</dbReference>